<feature type="region of interest" description="Disordered" evidence="4">
    <location>
        <begin position="199"/>
        <end position="237"/>
    </location>
</feature>
<feature type="coiled-coil region" evidence="3">
    <location>
        <begin position="299"/>
        <end position="364"/>
    </location>
</feature>
<gene>
    <name evidence="7" type="ORF">ACA1_319110</name>
</gene>
<evidence type="ECO:0000259" key="6">
    <source>
        <dbReference type="Pfam" id="PF21673"/>
    </source>
</evidence>
<evidence type="ECO:0000256" key="3">
    <source>
        <dbReference type="SAM" id="Coils"/>
    </source>
</evidence>
<dbReference type="KEGG" id="acan:ACA1_319110"/>
<keyword evidence="2 3" id="KW-0175">Coiled coil</keyword>
<dbReference type="STRING" id="1257118.L8GID5"/>
<dbReference type="Pfam" id="PF21673">
    <property type="entry name" value="CCDC93_N"/>
    <property type="match status" value="1"/>
</dbReference>
<dbReference type="VEuPathDB" id="AmoebaDB:ACA1_319110"/>
<dbReference type="PANTHER" id="PTHR16441">
    <property type="entry name" value="FIDIPIDINE"/>
    <property type="match status" value="1"/>
</dbReference>
<dbReference type="Proteomes" id="UP000011083">
    <property type="component" value="Unassembled WGS sequence"/>
</dbReference>
<feature type="domain" description="CCDC93 coiled-coil" evidence="5">
    <location>
        <begin position="164"/>
        <end position="363"/>
    </location>
</feature>
<dbReference type="GO" id="GO:0006893">
    <property type="term" value="P:Golgi to plasma membrane transport"/>
    <property type="evidence" value="ECO:0007669"/>
    <property type="project" value="TreeGrafter"/>
</dbReference>
<dbReference type="InterPro" id="IPR019159">
    <property type="entry name" value="CCDC93_CC"/>
</dbReference>
<dbReference type="AlphaFoldDB" id="L8GID5"/>
<dbReference type="OrthoDB" id="16092at2759"/>
<protein>
    <submittedName>
        <fullName evidence="7">Fidipidine, putative</fullName>
    </submittedName>
</protein>
<dbReference type="RefSeq" id="XP_004334597.1">
    <property type="nucleotide sequence ID" value="XM_004334549.1"/>
</dbReference>
<dbReference type="InterPro" id="IPR039116">
    <property type="entry name" value="CCDC93"/>
</dbReference>
<feature type="non-terminal residue" evidence="7">
    <location>
        <position position="365"/>
    </location>
</feature>
<dbReference type="EMBL" id="KB008104">
    <property type="protein sequence ID" value="ELR12584.1"/>
    <property type="molecule type" value="Genomic_DNA"/>
</dbReference>
<evidence type="ECO:0000256" key="4">
    <source>
        <dbReference type="SAM" id="MobiDB-lite"/>
    </source>
</evidence>
<name>L8GID5_ACACF</name>
<feature type="compositionally biased region" description="Basic and acidic residues" evidence="4">
    <location>
        <begin position="218"/>
        <end position="237"/>
    </location>
</feature>
<dbReference type="PANTHER" id="PTHR16441:SF0">
    <property type="entry name" value="COILED-COIL DOMAIN-CONTAINING PROTEIN 93"/>
    <property type="match status" value="1"/>
</dbReference>
<accession>L8GID5</accession>
<dbReference type="InterPro" id="IPR048747">
    <property type="entry name" value="CCDC93_N"/>
</dbReference>
<organism evidence="7 8">
    <name type="scientific">Acanthamoeba castellanii (strain ATCC 30010 / Neff)</name>
    <dbReference type="NCBI Taxonomy" id="1257118"/>
    <lineage>
        <taxon>Eukaryota</taxon>
        <taxon>Amoebozoa</taxon>
        <taxon>Discosea</taxon>
        <taxon>Longamoebia</taxon>
        <taxon>Centramoebida</taxon>
        <taxon>Acanthamoebidae</taxon>
        <taxon>Acanthamoeba</taxon>
    </lineage>
</organism>
<reference evidence="7 8" key="1">
    <citation type="journal article" date="2013" name="Genome Biol.">
        <title>Genome of Acanthamoeba castellanii highlights extensive lateral gene transfer and early evolution of tyrosine kinase signaling.</title>
        <authorList>
            <person name="Clarke M."/>
            <person name="Lohan A.J."/>
            <person name="Liu B."/>
            <person name="Lagkouvardos I."/>
            <person name="Roy S."/>
            <person name="Zafar N."/>
            <person name="Bertelli C."/>
            <person name="Schilde C."/>
            <person name="Kianianmomeni A."/>
            <person name="Burglin T.R."/>
            <person name="Frech C."/>
            <person name="Turcotte B."/>
            <person name="Kopec K.O."/>
            <person name="Synnott J.M."/>
            <person name="Choo C."/>
            <person name="Paponov I."/>
            <person name="Finkler A."/>
            <person name="Soon Heng Tan C."/>
            <person name="Hutchins A.P."/>
            <person name="Weinmeier T."/>
            <person name="Rattei T."/>
            <person name="Chu J.S."/>
            <person name="Gimenez G."/>
            <person name="Irimia M."/>
            <person name="Rigden D.J."/>
            <person name="Fitzpatrick D.A."/>
            <person name="Lorenzo-Morales J."/>
            <person name="Bateman A."/>
            <person name="Chiu C.H."/>
            <person name="Tang P."/>
            <person name="Hegemann P."/>
            <person name="Fromm H."/>
            <person name="Raoult D."/>
            <person name="Greub G."/>
            <person name="Miranda-Saavedra D."/>
            <person name="Chen N."/>
            <person name="Nash P."/>
            <person name="Ginger M.L."/>
            <person name="Horn M."/>
            <person name="Schaap P."/>
            <person name="Caler L."/>
            <person name="Loftus B."/>
        </authorList>
    </citation>
    <scope>NUCLEOTIDE SEQUENCE [LARGE SCALE GENOMIC DNA]</scope>
    <source>
        <strain evidence="7 8">Neff</strain>
    </source>
</reference>
<dbReference type="GeneID" id="14913099"/>
<dbReference type="Pfam" id="PF09762">
    <property type="entry name" value="CCDC93_CC"/>
    <property type="match status" value="1"/>
</dbReference>
<comment type="similarity">
    <text evidence="1">Belongs to the CCDC93 family.</text>
</comment>
<sequence>MDQLQAQKYEEIIDMLLAAGYFRARISALSQFDKIIGGLTWCITASNIDVDIDLFFEEEAQIKQKIELGERIEEALIRMKCPFPLQSYEIRGLNTPNIYPVIQWLVKKVIETRAETGDLLRLFSESRFRSAGYDLGARDPVKAPSPAALTFVSEARLSACVVAERYKPQRRYRRGAAKAFQDEESRVQATLLEYGYKGTTSFIPPEGEGEGEGKRRKKFDDEQDRLKEQEEATRAERERMEAVMRTLASIEGAGNVSTNKLGSLVGTDADFIREIASEYAKKSSDMDLNEAQLQQYFGAELHKRQVESRQKQIEREKEKIGELREQYQELDAKMKQLQEDHARRSALNKRIQQEIDKMQALETEE</sequence>
<evidence type="ECO:0000259" key="5">
    <source>
        <dbReference type="Pfam" id="PF09762"/>
    </source>
</evidence>
<evidence type="ECO:0000313" key="7">
    <source>
        <dbReference type="EMBL" id="ELR12584.1"/>
    </source>
</evidence>
<evidence type="ECO:0000313" key="8">
    <source>
        <dbReference type="Proteomes" id="UP000011083"/>
    </source>
</evidence>
<evidence type="ECO:0000256" key="2">
    <source>
        <dbReference type="ARBA" id="ARBA00023054"/>
    </source>
</evidence>
<keyword evidence="8" id="KW-1185">Reference proteome</keyword>
<feature type="domain" description="CCDC93 N-terminal" evidence="6">
    <location>
        <begin position="5"/>
        <end position="111"/>
    </location>
</feature>
<proteinExistence type="inferred from homology"/>
<evidence type="ECO:0000256" key="1">
    <source>
        <dbReference type="ARBA" id="ARBA00007219"/>
    </source>
</evidence>